<accession>A0A9D3XFH8</accession>
<comment type="caution">
    <text evidence="2">The sequence shown here is derived from an EMBL/GenBank/DDBJ whole genome shotgun (WGS) entry which is preliminary data.</text>
</comment>
<dbReference type="EMBL" id="JAHDVG010000470">
    <property type="protein sequence ID" value="KAH1180579.1"/>
    <property type="molecule type" value="Genomic_DNA"/>
</dbReference>
<reference evidence="2" key="1">
    <citation type="submission" date="2021-09" db="EMBL/GenBank/DDBJ databases">
        <title>The genome of Mauremys mutica provides insights into the evolution of semi-aquatic lifestyle.</title>
        <authorList>
            <person name="Gong S."/>
            <person name="Gao Y."/>
        </authorList>
    </citation>
    <scope>NUCLEOTIDE SEQUENCE</scope>
    <source>
        <strain evidence="2">MM-2020</strain>
        <tissue evidence="2">Muscle</tissue>
    </source>
</reference>
<gene>
    <name evidence="2" type="ORF">KIL84_009415</name>
</gene>
<dbReference type="AlphaFoldDB" id="A0A9D3XFH8"/>
<sequence>VSEGQAVPAQQVGGTCHRQEETWIPHRLASYSRETSPLAEENQEGKWLQTALFRLLTVAQERLGTQSRISDLLCWVLYRQRTFHREPTIRLSDRPQQVDKTDRQAGRMREN</sequence>
<organism evidence="2 3">
    <name type="scientific">Mauremys mutica</name>
    <name type="common">yellowpond turtle</name>
    <dbReference type="NCBI Taxonomy" id="74926"/>
    <lineage>
        <taxon>Eukaryota</taxon>
        <taxon>Metazoa</taxon>
        <taxon>Chordata</taxon>
        <taxon>Craniata</taxon>
        <taxon>Vertebrata</taxon>
        <taxon>Euteleostomi</taxon>
        <taxon>Archelosauria</taxon>
        <taxon>Testudinata</taxon>
        <taxon>Testudines</taxon>
        <taxon>Cryptodira</taxon>
        <taxon>Durocryptodira</taxon>
        <taxon>Testudinoidea</taxon>
        <taxon>Geoemydidae</taxon>
        <taxon>Geoemydinae</taxon>
        <taxon>Mauremys</taxon>
    </lineage>
</organism>
<feature type="region of interest" description="Disordered" evidence="1">
    <location>
        <begin position="88"/>
        <end position="111"/>
    </location>
</feature>
<name>A0A9D3XFH8_9SAUR</name>
<keyword evidence="3" id="KW-1185">Reference proteome</keyword>
<evidence type="ECO:0000313" key="2">
    <source>
        <dbReference type="EMBL" id="KAH1180579.1"/>
    </source>
</evidence>
<evidence type="ECO:0000256" key="1">
    <source>
        <dbReference type="SAM" id="MobiDB-lite"/>
    </source>
</evidence>
<feature type="non-terminal residue" evidence="2">
    <location>
        <position position="1"/>
    </location>
</feature>
<evidence type="ECO:0000313" key="3">
    <source>
        <dbReference type="Proteomes" id="UP000827986"/>
    </source>
</evidence>
<proteinExistence type="predicted"/>
<protein>
    <submittedName>
        <fullName evidence="2">Uncharacterized protein</fullName>
    </submittedName>
</protein>
<dbReference type="Proteomes" id="UP000827986">
    <property type="component" value="Unassembled WGS sequence"/>
</dbReference>